<keyword evidence="1" id="KW-0472">Membrane</keyword>
<gene>
    <name evidence="2" type="ORF">COO92_20375</name>
</gene>
<sequence length="101" mass="10767">MKAASIVQVHVQHQMTLAGLPMRLLVLALIGGAVMLVVPLLAKSIALAIPCGVIGIVGCWLTLLGKFRADPFFDKQLLLAPRYWGKRRGSISILSTGGCSK</sequence>
<organism evidence="2 3">
    <name type="scientific">Thalassospira lohafexi</name>
    <dbReference type="NCBI Taxonomy" id="744227"/>
    <lineage>
        <taxon>Bacteria</taxon>
        <taxon>Pseudomonadati</taxon>
        <taxon>Pseudomonadota</taxon>
        <taxon>Alphaproteobacteria</taxon>
        <taxon>Rhodospirillales</taxon>
        <taxon>Thalassospiraceae</taxon>
        <taxon>Thalassospira</taxon>
    </lineage>
</organism>
<evidence type="ECO:0000256" key="1">
    <source>
        <dbReference type="SAM" id="Phobius"/>
    </source>
</evidence>
<dbReference type="Proteomes" id="UP000233332">
    <property type="component" value="Unassembled WGS sequence"/>
</dbReference>
<protein>
    <submittedName>
        <fullName evidence="2">Uncharacterized protein</fullName>
    </submittedName>
</protein>
<reference evidence="2 3" key="1">
    <citation type="submission" date="2017-09" db="EMBL/GenBank/DDBJ databases">
        <title>Biodiversity and function of Thalassospira species in the particle-attached aromatic-hydrocarbon-degrading consortia from the surface seawater of the China South Sea.</title>
        <authorList>
            <person name="Dong C."/>
            <person name="Lai Q."/>
            <person name="Shao Z."/>
        </authorList>
    </citation>
    <scope>NUCLEOTIDE SEQUENCE [LARGE SCALE GENOMIC DNA]</scope>
    <source>
        <strain evidence="2 3">139Z-12</strain>
    </source>
</reference>
<feature type="transmembrane region" description="Helical" evidence="1">
    <location>
        <begin position="20"/>
        <end position="41"/>
    </location>
</feature>
<accession>A0A2N3L1G2</accession>
<keyword evidence="1" id="KW-0812">Transmembrane</keyword>
<dbReference type="AlphaFoldDB" id="A0A2N3L1G2"/>
<feature type="transmembrane region" description="Helical" evidence="1">
    <location>
        <begin position="47"/>
        <end position="65"/>
    </location>
</feature>
<keyword evidence="3" id="KW-1185">Reference proteome</keyword>
<keyword evidence="1" id="KW-1133">Transmembrane helix</keyword>
<proteinExistence type="predicted"/>
<evidence type="ECO:0000313" key="2">
    <source>
        <dbReference type="EMBL" id="PKR56587.1"/>
    </source>
</evidence>
<dbReference type="EMBL" id="NXGX01000011">
    <property type="protein sequence ID" value="PKR56587.1"/>
    <property type="molecule type" value="Genomic_DNA"/>
</dbReference>
<evidence type="ECO:0000313" key="3">
    <source>
        <dbReference type="Proteomes" id="UP000233332"/>
    </source>
</evidence>
<name>A0A2N3L1G2_9PROT</name>
<comment type="caution">
    <text evidence="2">The sequence shown here is derived from an EMBL/GenBank/DDBJ whole genome shotgun (WGS) entry which is preliminary data.</text>
</comment>